<dbReference type="AlphaFoldDB" id="A0A7Y7B4R3"/>
<proteinExistence type="predicted"/>
<dbReference type="RefSeq" id="WP_171081311.1">
    <property type="nucleotide sequence ID" value="NZ_BNBU01000006.1"/>
</dbReference>
<dbReference type="PANTHER" id="PTHR40761:SF1">
    <property type="entry name" value="CONSERVED INTEGRAL MEMBRANE ALANINE VALINE AND LEUCINE RICH PROTEIN-RELATED"/>
    <property type="match status" value="1"/>
</dbReference>
<keyword evidence="1" id="KW-1133">Transmembrane helix</keyword>
<feature type="transmembrane region" description="Helical" evidence="1">
    <location>
        <begin position="50"/>
        <end position="69"/>
    </location>
</feature>
<gene>
    <name evidence="2" type="ORF">HG542_14295</name>
</gene>
<feature type="transmembrane region" description="Helical" evidence="1">
    <location>
        <begin position="76"/>
        <end position="96"/>
    </location>
</feature>
<name>A0A7Y7B4R3_STRMO</name>
<dbReference type="SUPFAM" id="SSF103481">
    <property type="entry name" value="Multidrug resistance efflux transporter EmrE"/>
    <property type="match status" value="1"/>
</dbReference>
<feature type="transmembrane region" description="Helical" evidence="1">
    <location>
        <begin position="194"/>
        <end position="217"/>
    </location>
</feature>
<accession>A0A7Y7B4R3</accession>
<dbReference type="NCBIfam" id="NF038012">
    <property type="entry name" value="DMT_1"/>
    <property type="match status" value="1"/>
</dbReference>
<dbReference type="InterPro" id="IPR037185">
    <property type="entry name" value="EmrE-like"/>
</dbReference>
<organism evidence="2 3">
    <name type="scientific">Streptomyces morookaense</name>
    <name type="common">Streptoverticillium morookaense</name>
    <dbReference type="NCBI Taxonomy" id="1970"/>
    <lineage>
        <taxon>Bacteria</taxon>
        <taxon>Bacillati</taxon>
        <taxon>Actinomycetota</taxon>
        <taxon>Actinomycetes</taxon>
        <taxon>Kitasatosporales</taxon>
        <taxon>Streptomycetaceae</taxon>
        <taxon>Streptomyces</taxon>
    </lineage>
</organism>
<keyword evidence="3" id="KW-1185">Reference proteome</keyword>
<feature type="transmembrane region" description="Helical" evidence="1">
    <location>
        <begin position="229"/>
        <end position="249"/>
    </location>
</feature>
<comment type="caution">
    <text evidence="2">The sequence shown here is derived from an EMBL/GenBank/DDBJ whole genome shotgun (WGS) entry which is preliminary data.</text>
</comment>
<dbReference type="Proteomes" id="UP000587462">
    <property type="component" value="Unassembled WGS sequence"/>
</dbReference>
<dbReference type="PANTHER" id="PTHR40761">
    <property type="entry name" value="CONSERVED INTEGRAL MEMBRANE ALANINE VALINE AND LEUCINE RICH PROTEIN-RELATED"/>
    <property type="match status" value="1"/>
</dbReference>
<dbReference type="EMBL" id="JABBXF010000029">
    <property type="protein sequence ID" value="NVK78835.1"/>
    <property type="molecule type" value="Genomic_DNA"/>
</dbReference>
<protein>
    <submittedName>
        <fullName evidence="2">DMT family transporter</fullName>
    </submittedName>
</protein>
<evidence type="ECO:0000313" key="3">
    <source>
        <dbReference type="Proteomes" id="UP000587462"/>
    </source>
</evidence>
<evidence type="ECO:0000256" key="1">
    <source>
        <dbReference type="SAM" id="Phobius"/>
    </source>
</evidence>
<reference evidence="2 3" key="1">
    <citation type="submission" date="2020-04" db="EMBL/GenBank/DDBJ databases">
        <title>Draft Genome Sequence of Streptomyces morookaense DSM 40503, an 8-azaguanine-producing strain.</title>
        <authorList>
            <person name="Qi J."/>
            <person name="Gao J.-M."/>
        </authorList>
    </citation>
    <scope>NUCLEOTIDE SEQUENCE [LARGE SCALE GENOMIC DNA]</scope>
    <source>
        <strain evidence="2 3">DSM 40503</strain>
    </source>
</reference>
<sequence>MADVLTVLFAVLAALSNATAVVLQRTAARTVPRSDAFSLRLMSHLMRRPVWLGGIVAVLCAAVFQALALSLGSLSLVQPIFVSELPFALLIAGPVLRRRLPAYGWAAIVMVAAGLALALVAAAPRGEHVHVATVRWLAAVAAALAAMMVCVVAALPRPRGKARAALFATAAAIGYGLTAALMKDASVTFARRGAVAFFATWQTYGFVVVGAIALFLLSNAMESGPLLASQPALTLGDALVSVALGLLVYEERVRTGWWLVPEGVGVLMITAGVLVLPRVESQALPEPPGPAGPRPA</sequence>
<keyword evidence="1" id="KW-0472">Membrane</keyword>
<feature type="transmembrane region" description="Helical" evidence="1">
    <location>
        <begin position="256"/>
        <end position="276"/>
    </location>
</feature>
<feature type="transmembrane region" description="Helical" evidence="1">
    <location>
        <begin position="136"/>
        <end position="156"/>
    </location>
</feature>
<keyword evidence="1" id="KW-0812">Transmembrane</keyword>
<feature type="transmembrane region" description="Helical" evidence="1">
    <location>
        <begin position="102"/>
        <end position="124"/>
    </location>
</feature>
<evidence type="ECO:0000313" key="2">
    <source>
        <dbReference type="EMBL" id="NVK78835.1"/>
    </source>
</evidence>